<feature type="non-terminal residue" evidence="2">
    <location>
        <position position="1"/>
    </location>
</feature>
<gene>
    <name evidence="2" type="ORF">GQ607_008626</name>
</gene>
<keyword evidence="1" id="KW-0732">Signal</keyword>
<keyword evidence="3" id="KW-1185">Reference proteome</keyword>
<evidence type="ECO:0000256" key="1">
    <source>
        <dbReference type="SAM" id="SignalP"/>
    </source>
</evidence>
<name>A0A8H3W874_9PEZI</name>
<evidence type="ECO:0000313" key="2">
    <source>
        <dbReference type="EMBL" id="KAF0324196.1"/>
    </source>
</evidence>
<accession>A0A8H3W874</accession>
<protein>
    <submittedName>
        <fullName evidence="2">Uncharacterized protein</fullName>
    </submittedName>
</protein>
<evidence type="ECO:0000313" key="3">
    <source>
        <dbReference type="Proteomes" id="UP000434172"/>
    </source>
</evidence>
<proteinExistence type="predicted"/>
<comment type="caution">
    <text evidence="2">The sequence shown here is derived from an EMBL/GenBank/DDBJ whole genome shotgun (WGS) entry which is preliminary data.</text>
</comment>
<organism evidence="2 3">
    <name type="scientific">Colletotrichum asianum</name>
    <dbReference type="NCBI Taxonomy" id="702518"/>
    <lineage>
        <taxon>Eukaryota</taxon>
        <taxon>Fungi</taxon>
        <taxon>Dikarya</taxon>
        <taxon>Ascomycota</taxon>
        <taxon>Pezizomycotina</taxon>
        <taxon>Sordariomycetes</taxon>
        <taxon>Hypocreomycetidae</taxon>
        <taxon>Glomerellales</taxon>
        <taxon>Glomerellaceae</taxon>
        <taxon>Colletotrichum</taxon>
        <taxon>Colletotrichum gloeosporioides species complex</taxon>
    </lineage>
</organism>
<dbReference type="AlphaFoldDB" id="A0A8H3W874"/>
<sequence length="164" mass="17995">QTEREREPLVLLLLFCISITTLHPDLSSTAVPFLAPQLNSRNRSGVHALLPLVPCFLCLSRDAALHCAASYRRIYTQMTSTLQSYGHVVDHVDCRQATDAAQSMASLISTEHAKAFDVAEAKGRAASLDAGCGRRHAFSSTSSGWIGWVEPYYLLPYPTDYPAL</sequence>
<feature type="signal peptide" evidence="1">
    <location>
        <begin position="1"/>
        <end position="24"/>
    </location>
</feature>
<dbReference type="Proteomes" id="UP000434172">
    <property type="component" value="Unassembled WGS sequence"/>
</dbReference>
<reference evidence="2 3" key="1">
    <citation type="submission" date="2019-12" db="EMBL/GenBank/DDBJ databases">
        <title>A genome sequence resource for the geographically widespread anthracnose pathogen Colletotrichum asianum.</title>
        <authorList>
            <person name="Meng Y."/>
        </authorList>
    </citation>
    <scope>NUCLEOTIDE SEQUENCE [LARGE SCALE GENOMIC DNA]</scope>
    <source>
        <strain evidence="2 3">ICMP 18580</strain>
    </source>
</reference>
<dbReference type="EMBL" id="WOWK01000046">
    <property type="protein sequence ID" value="KAF0324196.1"/>
    <property type="molecule type" value="Genomic_DNA"/>
</dbReference>
<feature type="chain" id="PRO_5034014397" evidence="1">
    <location>
        <begin position="25"/>
        <end position="164"/>
    </location>
</feature>